<keyword evidence="4" id="KW-0862">Zinc</keyword>
<keyword evidence="5" id="KW-0539">Nucleus</keyword>
<proteinExistence type="predicted"/>
<dbReference type="EMBL" id="GGMS01015669">
    <property type="protein sequence ID" value="MBY84872.1"/>
    <property type="molecule type" value="Transcribed_RNA"/>
</dbReference>
<gene>
    <name evidence="6" type="primary">ZBED6_0</name>
    <name evidence="6" type="ORF">g.42356</name>
</gene>
<dbReference type="GO" id="GO:0005634">
    <property type="term" value="C:nucleus"/>
    <property type="evidence" value="ECO:0007669"/>
    <property type="project" value="UniProtKB-SubCell"/>
</dbReference>
<sequence>MLNSSYKIPNRHTIFKTLIPAAYEKCVNEVQSMILKELDKVCLTTDCLTSRDNKSYIAITIHFINKIFNLKSILLSCHSFNENHTSENLSDQISKTLNSWNLKEKIVFAVSDNAYNIQNALGQLQFKHLGCFAHTLNLIVQSALKKENDLIDKVKNICTHFRKSTNANNKLIAYQKSMRVNVPL</sequence>
<evidence type="ECO:0000256" key="2">
    <source>
        <dbReference type="ARBA" id="ARBA00022723"/>
    </source>
</evidence>
<accession>A0A2S2R689</accession>
<evidence type="ECO:0000256" key="3">
    <source>
        <dbReference type="ARBA" id="ARBA00022771"/>
    </source>
</evidence>
<dbReference type="GO" id="GO:0008270">
    <property type="term" value="F:zinc ion binding"/>
    <property type="evidence" value="ECO:0007669"/>
    <property type="project" value="UniProtKB-KW"/>
</dbReference>
<dbReference type="PANTHER" id="PTHR46481">
    <property type="entry name" value="ZINC FINGER BED DOMAIN-CONTAINING PROTEIN 4"/>
    <property type="match status" value="1"/>
</dbReference>
<keyword evidence="3" id="KW-0863">Zinc-finger</keyword>
<dbReference type="InterPro" id="IPR012337">
    <property type="entry name" value="RNaseH-like_sf"/>
</dbReference>
<reference evidence="6" key="1">
    <citation type="submission" date="2018-04" db="EMBL/GenBank/DDBJ databases">
        <title>Transcriptome assembly of Sipha flava.</title>
        <authorList>
            <person name="Scully E.D."/>
            <person name="Geib S.M."/>
            <person name="Palmer N.A."/>
            <person name="Koch K."/>
            <person name="Bradshaw J."/>
            <person name="Heng-Moss T."/>
            <person name="Sarath G."/>
        </authorList>
    </citation>
    <scope>NUCLEOTIDE SEQUENCE</scope>
</reference>
<dbReference type="AlphaFoldDB" id="A0A2S2R689"/>
<dbReference type="SUPFAM" id="SSF53098">
    <property type="entry name" value="Ribonuclease H-like"/>
    <property type="match status" value="1"/>
</dbReference>
<name>A0A2S2R689_9HEMI</name>
<organism evidence="6">
    <name type="scientific">Sipha flava</name>
    <name type="common">yellow sugarcane aphid</name>
    <dbReference type="NCBI Taxonomy" id="143950"/>
    <lineage>
        <taxon>Eukaryota</taxon>
        <taxon>Metazoa</taxon>
        <taxon>Ecdysozoa</taxon>
        <taxon>Arthropoda</taxon>
        <taxon>Hexapoda</taxon>
        <taxon>Insecta</taxon>
        <taxon>Pterygota</taxon>
        <taxon>Neoptera</taxon>
        <taxon>Paraneoptera</taxon>
        <taxon>Hemiptera</taxon>
        <taxon>Sternorrhyncha</taxon>
        <taxon>Aphidomorpha</taxon>
        <taxon>Aphidoidea</taxon>
        <taxon>Aphididae</taxon>
        <taxon>Sipha</taxon>
    </lineage>
</organism>
<protein>
    <submittedName>
        <fullName evidence="6">Zinc finger BED domain-containing protein 6</fullName>
    </submittedName>
</protein>
<dbReference type="OrthoDB" id="6608103at2759"/>
<evidence type="ECO:0000256" key="4">
    <source>
        <dbReference type="ARBA" id="ARBA00022833"/>
    </source>
</evidence>
<evidence type="ECO:0000313" key="6">
    <source>
        <dbReference type="EMBL" id="MBY84872.1"/>
    </source>
</evidence>
<comment type="subcellular location">
    <subcellularLocation>
        <location evidence="1">Nucleus</location>
    </subcellularLocation>
</comment>
<evidence type="ECO:0000256" key="5">
    <source>
        <dbReference type="ARBA" id="ARBA00023242"/>
    </source>
</evidence>
<dbReference type="InterPro" id="IPR052035">
    <property type="entry name" value="ZnF_BED_domain_contain"/>
</dbReference>
<keyword evidence="2" id="KW-0479">Metal-binding</keyword>
<evidence type="ECO:0000256" key="1">
    <source>
        <dbReference type="ARBA" id="ARBA00004123"/>
    </source>
</evidence>
<dbReference type="PANTHER" id="PTHR46481:SF10">
    <property type="entry name" value="ZINC FINGER BED DOMAIN-CONTAINING PROTEIN 39"/>
    <property type="match status" value="1"/>
</dbReference>